<dbReference type="EMBL" id="FN538970">
    <property type="protein sequence ID" value="CBA63669.1"/>
    <property type="molecule type" value="Genomic_DNA"/>
</dbReference>
<name>A0A0H3NCE7_CLODC</name>
<organism evidence="3 4">
    <name type="scientific">Clostridioides difficile (strain CD196)</name>
    <name type="common">Peptoclostridium difficile</name>
    <dbReference type="NCBI Taxonomy" id="645462"/>
    <lineage>
        <taxon>Bacteria</taxon>
        <taxon>Bacillati</taxon>
        <taxon>Bacillota</taxon>
        <taxon>Clostridia</taxon>
        <taxon>Peptostreptococcales</taxon>
        <taxon>Peptostreptococcaceae</taxon>
        <taxon>Clostridioides</taxon>
    </lineage>
</organism>
<feature type="region of interest" description="Disordered" evidence="2">
    <location>
        <begin position="115"/>
        <end position="225"/>
    </location>
</feature>
<dbReference type="Gene3D" id="1.25.40.10">
    <property type="entry name" value="Tetratricopeptide repeat domain"/>
    <property type="match status" value="1"/>
</dbReference>
<sequence>MTRRDLMRGRVILLISILSIFLVGCSFNKKDEINLVEQGKTYLEKHNYKKAMESLSSALEEDSTNENARAMYMQAMRMSNMTEFEELKNYEGAIKELKLIEKIKNGSSVIKEEATKKKEELTKLEKEQNEAEEQRKKKAKDTAGEDRYRVESDARKSSYSGSSKNNKYSSKNNDKKSDSNKSDNNNSSSQNQEKPNNSNPTPAPTPQDTTGGSDSGGNSQNSNNQ</sequence>
<feature type="compositionally biased region" description="Basic and acidic residues" evidence="2">
    <location>
        <begin position="172"/>
        <end position="181"/>
    </location>
</feature>
<feature type="compositionally biased region" description="Low complexity" evidence="2">
    <location>
        <begin position="182"/>
        <end position="225"/>
    </location>
</feature>
<dbReference type="AlphaFoldDB" id="A0A0H3NCE7"/>
<dbReference type="Proteomes" id="UP000002068">
    <property type="component" value="Chromosome"/>
</dbReference>
<accession>A0A0H3NCE7</accession>
<evidence type="ECO:0000313" key="3">
    <source>
        <dbReference type="EMBL" id="CBA63669.1"/>
    </source>
</evidence>
<reference evidence="3 4" key="1">
    <citation type="journal article" date="2009" name="Genome Biol.">
        <title>Comparative genome and phenotypic analysis of Clostridium difficile 027 strains provides insight into the evolution of a hypervirulent bacterium.</title>
        <authorList>
            <person name="Stabler R.A."/>
            <person name="He M."/>
            <person name="Dawson L."/>
            <person name="Martin M."/>
            <person name="Valiente E."/>
            <person name="Corton C."/>
            <person name="Lawley T.D."/>
            <person name="Sebaihia M."/>
            <person name="Quail M.A."/>
            <person name="Rose G."/>
            <person name="Gerding D.N."/>
            <person name="Gibert M."/>
            <person name="Popoff M.R."/>
            <person name="Parkhill J."/>
            <person name="Dougan G."/>
            <person name="Wren B.W."/>
        </authorList>
    </citation>
    <scope>NUCLEOTIDE SEQUENCE [LARGE SCALE GENOMIC DNA]</scope>
    <source>
        <strain evidence="3 4">CD196</strain>
    </source>
</reference>
<dbReference type="InterPro" id="IPR011990">
    <property type="entry name" value="TPR-like_helical_dom_sf"/>
</dbReference>
<feature type="compositionally biased region" description="Basic and acidic residues" evidence="2">
    <location>
        <begin position="115"/>
        <end position="156"/>
    </location>
</feature>
<dbReference type="SUPFAM" id="SSF48452">
    <property type="entry name" value="TPR-like"/>
    <property type="match status" value="1"/>
</dbReference>
<feature type="compositionally biased region" description="Low complexity" evidence="2">
    <location>
        <begin position="157"/>
        <end position="171"/>
    </location>
</feature>
<evidence type="ECO:0000256" key="2">
    <source>
        <dbReference type="SAM" id="MobiDB-lite"/>
    </source>
</evidence>
<keyword evidence="1" id="KW-0802">TPR repeat</keyword>
<dbReference type="KEGG" id="cdc:CD196_1916"/>
<dbReference type="PROSITE" id="PS50005">
    <property type="entry name" value="TPR"/>
    <property type="match status" value="1"/>
</dbReference>
<feature type="repeat" description="TPR" evidence="1">
    <location>
        <begin position="32"/>
        <end position="65"/>
    </location>
</feature>
<evidence type="ECO:0000313" key="4">
    <source>
        <dbReference type="Proteomes" id="UP000002068"/>
    </source>
</evidence>
<protein>
    <submittedName>
        <fullName evidence="3">Lipoprotein</fullName>
    </submittedName>
</protein>
<keyword evidence="3" id="KW-0449">Lipoprotein</keyword>
<gene>
    <name evidence="3" type="ordered locus">CD196_1916</name>
</gene>
<dbReference type="PROSITE" id="PS51257">
    <property type="entry name" value="PROKAR_LIPOPROTEIN"/>
    <property type="match status" value="1"/>
</dbReference>
<evidence type="ECO:0000256" key="1">
    <source>
        <dbReference type="PROSITE-ProRule" id="PRU00339"/>
    </source>
</evidence>
<dbReference type="InterPro" id="IPR019734">
    <property type="entry name" value="TPR_rpt"/>
</dbReference>
<dbReference type="HOGENOM" id="CLU_1228953_0_0_9"/>
<proteinExistence type="predicted"/>